<dbReference type="EMBL" id="BPPX01000022">
    <property type="protein sequence ID" value="GJC86628.1"/>
    <property type="molecule type" value="Genomic_DNA"/>
</dbReference>
<gene>
    <name evidence="2" type="ORF">ColLi_09466</name>
</gene>
<evidence type="ECO:0000256" key="1">
    <source>
        <dbReference type="SAM" id="MobiDB-lite"/>
    </source>
</evidence>
<feature type="compositionally biased region" description="Pro residues" evidence="1">
    <location>
        <begin position="217"/>
        <end position="226"/>
    </location>
</feature>
<feature type="region of interest" description="Disordered" evidence="1">
    <location>
        <begin position="149"/>
        <end position="178"/>
    </location>
</feature>
<accession>A0AA37GSV5</accession>
<feature type="region of interest" description="Disordered" evidence="1">
    <location>
        <begin position="325"/>
        <end position="377"/>
    </location>
</feature>
<feature type="compositionally biased region" description="Basic and acidic residues" evidence="1">
    <location>
        <begin position="228"/>
        <end position="240"/>
    </location>
</feature>
<keyword evidence="3" id="KW-1185">Reference proteome</keyword>
<protein>
    <submittedName>
        <fullName evidence="2">Uncharacterized protein</fullName>
    </submittedName>
</protein>
<dbReference type="AlphaFoldDB" id="A0AA37GSV5"/>
<evidence type="ECO:0000313" key="2">
    <source>
        <dbReference type="EMBL" id="GJC86628.1"/>
    </source>
</evidence>
<reference evidence="2 3" key="1">
    <citation type="submission" date="2021-07" db="EMBL/GenBank/DDBJ databases">
        <title>Genome data of Colletotrichum spaethianum.</title>
        <authorList>
            <person name="Utami Y.D."/>
            <person name="Hiruma K."/>
        </authorList>
    </citation>
    <scope>NUCLEOTIDE SEQUENCE [LARGE SCALE GENOMIC DNA]</scope>
    <source>
        <strain evidence="2 3">MAFF 242679</strain>
    </source>
</reference>
<sequence>MPRRLNNHTASAPLYKAAKHRPTNRQTLLGHLPFPLRPSSSSPYRPRIPPILLPVDRPAQRAVVERDAPPQQHPEDLRPPRPPYDLLVAHDPADLVPEEAPERVRLGVVLEPGRARPAAGPRLGTVISGGHVFPQDLLEAVHAHPERQPLRLGPVDQPNQPAGPLPHPPPPPSSPPSRLVAVLARRMDQDVVRHQVPALGQDLQPPPQTPADLPLDNVPPVPPAPPGVREHDGQVRDDPPPARPRVHPQRRGQPPELRQRDAAHSFQHVRTQLPVAAPPRACRLQARQHAQLLDAGHGPAAEHAPRLRAEPDVDAVPPRPELHQQAAPLSTPAGKPFALPPEPSSPLLLRSPPPPPLPSSASTPLSRRLPPGVGGRTSSVYEQYPWNGAGATSHPGNLAPAKPCAAATAEACSPHRARNAATLSSSPPSPASEADETAGPAPVLVSRAPIEIIRINRHCLFTAGSNVPW</sequence>
<feature type="region of interest" description="Disordered" evidence="1">
    <location>
        <begin position="197"/>
        <end position="264"/>
    </location>
</feature>
<name>A0AA37GSV5_9PEZI</name>
<evidence type="ECO:0000313" key="3">
    <source>
        <dbReference type="Proteomes" id="UP001055172"/>
    </source>
</evidence>
<feature type="compositionally biased region" description="Low complexity" evidence="1">
    <location>
        <begin position="359"/>
        <end position="371"/>
    </location>
</feature>
<organism evidence="2 3">
    <name type="scientific">Colletotrichum liriopes</name>
    <dbReference type="NCBI Taxonomy" id="708192"/>
    <lineage>
        <taxon>Eukaryota</taxon>
        <taxon>Fungi</taxon>
        <taxon>Dikarya</taxon>
        <taxon>Ascomycota</taxon>
        <taxon>Pezizomycotina</taxon>
        <taxon>Sordariomycetes</taxon>
        <taxon>Hypocreomycetidae</taxon>
        <taxon>Glomerellales</taxon>
        <taxon>Glomerellaceae</taxon>
        <taxon>Colletotrichum</taxon>
        <taxon>Colletotrichum spaethianum species complex</taxon>
    </lineage>
</organism>
<proteinExistence type="predicted"/>
<feature type="region of interest" description="Disordered" evidence="1">
    <location>
        <begin position="1"/>
        <end position="20"/>
    </location>
</feature>
<dbReference type="Proteomes" id="UP001055172">
    <property type="component" value="Unassembled WGS sequence"/>
</dbReference>
<feature type="compositionally biased region" description="Pro residues" evidence="1">
    <location>
        <begin position="161"/>
        <end position="175"/>
    </location>
</feature>
<feature type="region of interest" description="Disordered" evidence="1">
    <location>
        <begin position="416"/>
        <end position="440"/>
    </location>
</feature>
<comment type="caution">
    <text evidence="2">The sequence shown here is derived from an EMBL/GenBank/DDBJ whole genome shotgun (WGS) entry which is preliminary data.</text>
</comment>